<reference evidence="3" key="1">
    <citation type="submission" date="2022-11" db="UniProtKB">
        <authorList>
            <consortium name="WormBaseParasite"/>
        </authorList>
    </citation>
    <scope>IDENTIFICATION</scope>
</reference>
<accession>A0A914WZN0</accession>
<keyword evidence="2" id="KW-1185">Reference proteome</keyword>
<organism evidence="2 3">
    <name type="scientific">Plectus sambesii</name>
    <dbReference type="NCBI Taxonomy" id="2011161"/>
    <lineage>
        <taxon>Eukaryota</taxon>
        <taxon>Metazoa</taxon>
        <taxon>Ecdysozoa</taxon>
        <taxon>Nematoda</taxon>
        <taxon>Chromadorea</taxon>
        <taxon>Plectida</taxon>
        <taxon>Plectina</taxon>
        <taxon>Plectoidea</taxon>
        <taxon>Plectidae</taxon>
        <taxon>Plectus</taxon>
    </lineage>
</organism>
<protein>
    <submittedName>
        <fullName evidence="3">Uncharacterized protein</fullName>
    </submittedName>
</protein>
<proteinExistence type="predicted"/>
<evidence type="ECO:0000313" key="3">
    <source>
        <dbReference type="WBParaSite" id="PSAMB.scaffold587size46473.g7222.t1"/>
    </source>
</evidence>
<feature type="region of interest" description="Disordered" evidence="1">
    <location>
        <begin position="1"/>
        <end position="25"/>
    </location>
</feature>
<feature type="compositionally biased region" description="Basic residues" evidence="1">
    <location>
        <begin position="1"/>
        <end position="14"/>
    </location>
</feature>
<dbReference type="Proteomes" id="UP000887566">
    <property type="component" value="Unplaced"/>
</dbReference>
<dbReference type="AlphaFoldDB" id="A0A914WZN0"/>
<name>A0A914WZN0_9BILA</name>
<sequence length="101" mass="11068">MAMRRRRGGGRGGKRAASNGQQRLDHKSSDFISVYRALQRGGIDDADGDDCWLPVVRSRPRPVVTGRRAADPGGPRRDFEEWLAAALVLAVGIDAGRQLDR</sequence>
<dbReference type="WBParaSite" id="PSAMB.scaffold587size46473.g7222.t1">
    <property type="protein sequence ID" value="PSAMB.scaffold587size46473.g7222.t1"/>
    <property type="gene ID" value="PSAMB.scaffold587size46473.g7222"/>
</dbReference>
<evidence type="ECO:0000256" key="1">
    <source>
        <dbReference type="SAM" id="MobiDB-lite"/>
    </source>
</evidence>
<evidence type="ECO:0000313" key="2">
    <source>
        <dbReference type="Proteomes" id="UP000887566"/>
    </source>
</evidence>